<sequence>MSISRSKSALLVSSSAALPGSSHIYPARPLPLRRTRSAGAHHTPLHVTSPYSPRTEREDPFNLTSFFPSQLCFAEGSQEQQWKWLQDCDGDSDSECAEHSRVSSPIAEEFLPPTPPDTSLIGAADEATADIIKHEDKLGILALGEFMPSGAANDPSLGEQLLSPYAEDGPTDDDGLYYVLCGLRKRQASLLHKREKPLVTFDQLFAPRTDGDVELLDGDRGSLVYRGMWRALEFFDGQL</sequence>
<name>A0A165DYE9_9APHY</name>
<feature type="region of interest" description="Disordered" evidence="1">
    <location>
        <begin position="36"/>
        <end position="56"/>
    </location>
</feature>
<protein>
    <submittedName>
        <fullName evidence="2">Uncharacterized protein</fullName>
    </submittedName>
</protein>
<evidence type="ECO:0000313" key="2">
    <source>
        <dbReference type="EMBL" id="KZT05873.1"/>
    </source>
</evidence>
<proteinExistence type="predicted"/>
<dbReference type="GeneID" id="63829664"/>
<organism evidence="2 3">
    <name type="scientific">Laetiporus sulphureus 93-53</name>
    <dbReference type="NCBI Taxonomy" id="1314785"/>
    <lineage>
        <taxon>Eukaryota</taxon>
        <taxon>Fungi</taxon>
        <taxon>Dikarya</taxon>
        <taxon>Basidiomycota</taxon>
        <taxon>Agaricomycotina</taxon>
        <taxon>Agaricomycetes</taxon>
        <taxon>Polyporales</taxon>
        <taxon>Laetiporus</taxon>
    </lineage>
</organism>
<dbReference type="Proteomes" id="UP000076871">
    <property type="component" value="Unassembled WGS sequence"/>
</dbReference>
<evidence type="ECO:0000256" key="1">
    <source>
        <dbReference type="SAM" id="MobiDB-lite"/>
    </source>
</evidence>
<dbReference type="AlphaFoldDB" id="A0A165DYE9"/>
<dbReference type="InParanoid" id="A0A165DYE9"/>
<reference evidence="2 3" key="1">
    <citation type="journal article" date="2016" name="Mol. Biol. Evol.">
        <title>Comparative Genomics of Early-Diverging Mushroom-Forming Fungi Provides Insights into the Origins of Lignocellulose Decay Capabilities.</title>
        <authorList>
            <person name="Nagy L.G."/>
            <person name="Riley R."/>
            <person name="Tritt A."/>
            <person name="Adam C."/>
            <person name="Daum C."/>
            <person name="Floudas D."/>
            <person name="Sun H."/>
            <person name="Yadav J.S."/>
            <person name="Pangilinan J."/>
            <person name="Larsson K.H."/>
            <person name="Matsuura K."/>
            <person name="Barry K."/>
            <person name="Labutti K."/>
            <person name="Kuo R."/>
            <person name="Ohm R.A."/>
            <person name="Bhattacharya S.S."/>
            <person name="Shirouzu T."/>
            <person name="Yoshinaga Y."/>
            <person name="Martin F.M."/>
            <person name="Grigoriev I.V."/>
            <person name="Hibbett D.S."/>
        </authorList>
    </citation>
    <scope>NUCLEOTIDE SEQUENCE [LARGE SCALE GENOMIC DNA]</scope>
    <source>
        <strain evidence="2 3">93-53</strain>
    </source>
</reference>
<dbReference type="OrthoDB" id="3205299at2759"/>
<dbReference type="EMBL" id="KV427627">
    <property type="protein sequence ID" value="KZT05873.1"/>
    <property type="molecule type" value="Genomic_DNA"/>
</dbReference>
<dbReference type="RefSeq" id="XP_040763613.1">
    <property type="nucleotide sequence ID" value="XM_040912636.1"/>
</dbReference>
<keyword evidence="3" id="KW-1185">Reference proteome</keyword>
<accession>A0A165DYE9</accession>
<gene>
    <name evidence="2" type="ORF">LAESUDRAFT_759773</name>
</gene>
<evidence type="ECO:0000313" key="3">
    <source>
        <dbReference type="Proteomes" id="UP000076871"/>
    </source>
</evidence>